<sequence>MGWAGILTGILSTLAETCWSVEGGPLPVCCVGRPGLPPSKGKLLCSLGERIRRDRDWSQFMSAISAAWQGCCSRRDQRGPHAAFAFRNQEQVTESRRRGIQ</sequence>
<evidence type="ECO:0008006" key="4">
    <source>
        <dbReference type="Google" id="ProtNLM"/>
    </source>
</evidence>
<name>A0A6H5G6G3_9HEMI</name>
<evidence type="ECO:0000313" key="3">
    <source>
        <dbReference type="Proteomes" id="UP000479000"/>
    </source>
</evidence>
<dbReference type="Proteomes" id="UP000479000">
    <property type="component" value="Unassembled WGS sequence"/>
</dbReference>
<reference evidence="2 3" key="1">
    <citation type="submission" date="2020-02" db="EMBL/GenBank/DDBJ databases">
        <authorList>
            <person name="Ferguson B K."/>
        </authorList>
    </citation>
    <scope>NUCLEOTIDE SEQUENCE [LARGE SCALE GENOMIC DNA]</scope>
</reference>
<gene>
    <name evidence="2" type="ORF">NTEN_LOCUS4701</name>
</gene>
<keyword evidence="3" id="KW-1185">Reference proteome</keyword>
<organism evidence="2 3">
    <name type="scientific">Nesidiocoris tenuis</name>
    <dbReference type="NCBI Taxonomy" id="355587"/>
    <lineage>
        <taxon>Eukaryota</taxon>
        <taxon>Metazoa</taxon>
        <taxon>Ecdysozoa</taxon>
        <taxon>Arthropoda</taxon>
        <taxon>Hexapoda</taxon>
        <taxon>Insecta</taxon>
        <taxon>Pterygota</taxon>
        <taxon>Neoptera</taxon>
        <taxon>Paraneoptera</taxon>
        <taxon>Hemiptera</taxon>
        <taxon>Heteroptera</taxon>
        <taxon>Panheteroptera</taxon>
        <taxon>Cimicomorpha</taxon>
        <taxon>Miridae</taxon>
        <taxon>Dicyphina</taxon>
        <taxon>Nesidiocoris</taxon>
    </lineage>
</organism>
<proteinExistence type="predicted"/>
<feature type="signal peptide" evidence="1">
    <location>
        <begin position="1"/>
        <end position="23"/>
    </location>
</feature>
<feature type="non-terminal residue" evidence="2">
    <location>
        <position position="101"/>
    </location>
</feature>
<evidence type="ECO:0000256" key="1">
    <source>
        <dbReference type="SAM" id="SignalP"/>
    </source>
</evidence>
<evidence type="ECO:0000313" key="2">
    <source>
        <dbReference type="EMBL" id="CAA9998418.1"/>
    </source>
</evidence>
<dbReference type="AlphaFoldDB" id="A0A6H5G6G3"/>
<accession>A0A6H5G6G3</accession>
<protein>
    <recommendedName>
        <fullName evidence="4">Secreted protein</fullName>
    </recommendedName>
</protein>
<dbReference type="EMBL" id="CADCXU010007046">
    <property type="protein sequence ID" value="CAA9998418.1"/>
    <property type="molecule type" value="Genomic_DNA"/>
</dbReference>
<keyword evidence="1" id="KW-0732">Signal</keyword>
<feature type="chain" id="PRO_5026063233" description="Secreted protein" evidence="1">
    <location>
        <begin position="24"/>
        <end position="101"/>
    </location>
</feature>